<feature type="transmembrane region" description="Helical" evidence="7">
    <location>
        <begin position="49"/>
        <end position="66"/>
    </location>
</feature>
<dbReference type="Proteomes" id="UP000561011">
    <property type="component" value="Unassembled WGS sequence"/>
</dbReference>
<dbReference type="GO" id="GO:0022857">
    <property type="term" value="F:transmembrane transporter activity"/>
    <property type="evidence" value="ECO:0007669"/>
    <property type="project" value="InterPro"/>
</dbReference>
<evidence type="ECO:0000313" key="10">
    <source>
        <dbReference type="Proteomes" id="UP000561011"/>
    </source>
</evidence>
<gene>
    <name evidence="9" type="ORF">HZZ10_00660</name>
</gene>
<feature type="transmembrane region" description="Helical" evidence="7">
    <location>
        <begin position="299"/>
        <end position="319"/>
    </location>
</feature>
<dbReference type="CDD" id="cd17321">
    <property type="entry name" value="MFS_MMR_MDR_like"/>
    <property type="match status" value="1"/>
</dbReference>
<dbReference type="PANTHER" id="PTHR42718:SF46">
    <property type="entry name" value="BLR6921 PROTEIN"/>
    <property type="match status" value="1"/>
</dbReference>
<dbReference type="SUPFAM" id="SSF103473">
    <property type="entry name" value="MFS general substrate transporter"/>
    <property type="match status" value="1"/>
</dbReference>
<keyword evidence="3" id="KW-1003">Cell membrane</keyword>
<evidence type="ECO:0000256" key="2">
    <source>
        <dbReference type="ARBA" id="ARBA00022448"/>
    </source>
</evidence>
<sequence>MSSHTPRRDWIVLAIVALVQLVVVLDGTIVTIALPQAQTDLGLSDGERSWVVTAYALAFGGLLLLGGRLVNYLGLKKAFMIGIVGFAIASGFGGVVQNGTELIIARGLQGVFAALLAPAALAILTITFTSGRERNIAFAVFGTVAGVGAAVGLLLGGLLTEYATWRWCLLINVPIAVVIVVAGSTSLRHSPPDRENPIDGWGALLVVLGLGAVVFGLTEAEKSWTSPQVIVSLVLGVLLVAAFVVTQARRAHPLLPLRVVTHRVRGTAFAIQAIAGAVMIGSMLYLTLHLQIVLGMKPFEAGLATLPQTVLIMVVAGVGSRYLEAIGPKPFLVLGPVLTAAGLFWLSFITAGGSYATHVLPGLALTGIGMGMVFLPLQNVALRGVSPQDAGVAGALSTASMQIGGSVGLAVWTTVAAGATGSAMTIDAMVDGYGAVFLGSALLMLVGGIIALVALPQHDRAAVAAEEKVMVPTGH</sequence>
<evidence type="ECO:0000256" key="1">
    <source>
        <dbReference type="ARBA" id="ARBA00004651"/>
    </source>
</evidence>
<protein>
    <submittedName>
        <fullName evidence="9">MFS transporter</fullName>
    </submittedName>
</protein>
<dbReference type="AlphaFoldDB" id="A0A853EQM2"/>
<evidence type="ECO:0000256" key="5">
    <source>
        <dbReference type="ARBA" id="ARBA00022989"/>
    </source>
</evidence>
<dbReference type="PROSITE" id="PS50850">
    <property type="entry name" value="MFS"/>
    <property type="match status" value="1"/>
</dbReference>
<feature type="transmembrane region" description="Helical" evidence="7">
    <location>
        <begin position="229"/>
        <end position="246"/>
    </location>
</feature>
<organism evidence="9 10">
    <name type="scientific">Sanguibacter inulinus</name>
    <dbReference type="NCBI Taxonomy" id="60922"/>
    <lineage>
        <taxon>Bacteria</taxon>
        <taxon>Bacillati</taxon>
        <taxon>Actinomycetota</taxon>
        <taxon>Actinomycetes</taxon>
        <taxon>Micrococcales</taxon>
        <taxon>Sanguibacteraceae</taxon>
        <taxon>Sanguibacter</taxon>
    </lineage>
</organism>
<keyword evidence="2" id="KW-0813">Transport</keyword>
<feature type="domain" description="Major facilitator superfamily (MFS) profile" evidence="8">
    <location>
        <begin position="12"/>
        <end position="459"/>
    </location>
</feature>
<feature type="transmembrane region" description="Helical" evidence="7">
    <location>
        <begin position="164"/>
        <end position="186"/>
    </location>
</feature>
<evidence type="ECO:0000256" key="4">
    <source>
        <dbReference type="ARBA" id="ARBA00022692"/>
    </source>
</evidence>
<feature type="transmembrane region" description="Helical" evidence="7">
    <location>
        <begin position="103"/>
        <end position="124"/>
    </location>
</feature>
<feature type="transmembrane region" description="Helical" evidence="7">
    <location>
        <begin position="432"/>
        <end position="455"/>
    </location>
</feature>
<feature type="transmembrane region" description="Helical" evidence="7">
    <location>
        <begin position="355"/>
        <end position="377"/>
    </location>
</feature>
<keyword evidence="5 7" id="KW-1133">Transmembrane helix</keyword>
<feature type="transmembrane region" description="Helical" evidence="7">
    <location>
        <begin position="78"/>
        <end position="97"/>
    </location>
</feature>
<dbReference type="NCBIfam" id="TIGR00711">
    <property type="entry name" value="efflux_EmrB"/>
    <property type="match status" value="1"/>
</dbReference>
<keyword evidence="6 7" id="KW-0472">Membrane</keyword>
<evidence type="ECO:0000256" key="3">
    <source>
        <dbReference type="ARBA" id="ARBA00022475"/>
    </source>
</evidence>
<dbReference type="Gene3D" id="1.20.1250.20">
    <property type="entry name" value="MFS general substrate transporter like domains"/>
    <property type="match status" value="1"/>
</dbReference>
<keyword evidence="4 7" id="KW-0812">Transmembrane</keyword>
<evidence type="ECO:0000259" key="8">
    <source>
        <dbReference type="PROSITE" id="PS50850"/>
    </source>
</evidence>
<dbReference type="Gene3D" id="1.20.1720.10">
    <property type="entry name" value="Multidrug resistance protein D"/>
    <property type="match status" value="1"/>
</dbReference>
<feature type="transmembrane region" description="Helical" evidence="7">
    <location>
        <begin position="136"/>
        <end position="158"/>
    </location>
</feature>
<dbReference type="PANTHER" id="PTHR42718">
    <property type="entry name" value="MAJOR FACILITATOR SUPERFAMILY MULTIDRUG TRANSPORTER MFSC"/>
    <property type="match status" value="1"/>
</dbReference>
<keyword evidence="10" id="KW-1185">Reference proteome</keyword>
<dbReference type="InterPro" id="IPR011701">
    <property type="entry name" value="MFS"/>
</dbReference>
<dbReference type="InterPro" id="IPR004638">
    <property type="entry name" value="EmrB-like"/>
</dbReference>
<feature type="transmembrane region" description="Helical" evidence="7">
    <location>
        <begin position="198"/>
        <end position="217"/>
    </location>
</feature>
<feature type="transmembrane region" description="Helical" evidence="7">
    <location>
        <begin position="331"/>
        <end position="349"/>
    </location>
</feature>
<accession>A0A853EQM2</accession>
<evidence type="ECO:0000313" key="9">
    <source>
        <dbReference type="EMBL" id="NYS92052.1"/>
    </source>
</evidence>
<dbReference type="Pfam" id="PF07690">
    <property type="entry name" value="MFS_1"/>
    <property type="match status" value="1"/>
</dbReference>
<dbReference type="InterPro" id="IPR036259">
    <property type="entry name" value="MFS_trans_sf"/>
</dbReference>
<comment type="subcellular location">
    <subcellularLocation>
        <location evidence="1">Cell membrane</location>
        <topology evidence="1">Multi-pass membrane protein</topology>
    </subcellularLocation>
</comment>
<dbReference type="InterPro" id="IPR020846">
    <property type="entry name" value="MFS_dom"/>
</dbReference>
<feature type="transmembrane region" description="Helical" evidence="7">
    <location>
        <begin position="12"/>
        <end position="37"/>
    </location>
</feature>
<reference evidence="9 10" key="1">
    <citation type="submission" date="2020-07" db="EMBL/GenBank/DDBJ databases">
        <title>MOT database genomes.</title>
        <authorList>
            <person name="Joseph S."/>
            <person name="Aduse-Opoku J."/>
            <person name="Hashim A."/>
            <person name="Wade W."/>
            <person name="Curtis M."/>
        </authorList>
    </citation>
    <scope>NUCLEOTIDE SEQUENCE [LARGE SCALE GENOMIC DNA]</scope>
    <source>
        <strain evidence="9 10">DSM 100099</strain>
    </source>
</reference>
<dbReference type="EMBL" id="JACBYE010000001">
    <property type="protein sequence ID" value="NYS92052.1"/>
    <property type="molecule type" value="Genomic_DNA"/>
</dbReference>
<proteinExistence type="predicted"/>
<feature type="transmembrane region" description="Helical" evidence="7">
    <location>
        <begin position="267"/>
        <end position="287"/>
    </location>
</feature>
<evidence type="ECO:0000256" key="6">
    <source>
        <dbReference type="ARBA" id="ARBA00023136"/>
    </source>
</evidence>
<comment type="caution">
    <text evidence="9">The sequence shown here is derived from an EMBL/GenBank/DDBJ whole genome shotgun (WGS) entry which is preliminary data.</text>
</comment>
<name>A0A853EQM2_9MICO</name>
<evidence type="ECO:0000256" key="7">
    <source>
        <dbReference type="SAM" id="Phobius"/>
    </source>
</evidence>
<feature type="transmembrane region" description="Helical" evidence="7">
    <location>
        <begin position="389"/>
        <end position="412"/>
    </location>
</feature>
<dbReference type="GO" id="GO:0005886">
    <property type="term" value="C:plasma membrane"/>
    <property type="evidence" value="ECO:0007669"/>
    <property type="project" value="UniProtKB-SubCell"/>
</dbReference>